<feature type="coiled-coil region" evidence="9">
    <location>
        <begin position="135"/>
        <end position="238"/>
    </location>
</feature>
<dbReference type="PROSITE" id="PS50297">
    <property type="entry name" value="ANK_REP_REGION"/>
    <property type="match status" value="2"/>
</dbReference>
<feature type="compositionally biased region" description="Basic residues" evidence="10">
    <location>
        <begin position="671"/>
        <end position="681"/>
    </location>
</feature>
<feature type="region of interest" description="Disordered" evidence="10">
    <location>
        <begin position="723"/>
        <end position="748"/>
    </location>
</feature>
<gene>
    <name evidence="12" type="ORF">D4764_06G0006810</name>
</gene>
<comment type="caution">
    <text evidence="12">The sequence shown here is derived from an EMBL/GenBank/DDBJ whole genome shotgun (WGS) entry which is preliminary data.</text>
</comment>
<feature type="coiled-coil region" evidence="9">
    <location>
        <begin position="285"/>
        <end position="319"/>
    </location>
</feature>
<evidence type="ECO:0000259" key="11">
    <source>
        <dbReference type="PROSITE" id="PS50002"/>
    </source>
</evidence>
<keyword evidence="5 7" id="KW-0040">ANK repeat</keyword>
<evidence type="ECO:0000313" key="12">
    <source>
        <dbReference type="EMBL" id="TWW59151.1"/>
    </source>
</evidence>
<dbReference type="InterPro" id="IPR048945">
    <property type="entry name" value="RASSF8/10_RA"/>
</dbReference>
<dbReference type="InterPro" id="IPR047163">
    <property type="entry name" value="ASPP1/2"/>
</dbReference>
<keyword evidence="13" id="KW-1185">Reference proteome</keyword>
<keyword evidence="3" id="KW-0053">Apoptosis</keyword>
<dbReference type="Gene3D" id="1.25.40.20">
    <property type="entry name" value="Ankyrin repeat-containing domain"/>
    <property type="match status" value="2"/>
</dbReference>
<dbReference type="EMBL" id="RHFK02000019">
    <property type="protein sequence ID" value="TWW59151.1"/>
    <property type="molecule type" value="Genomic_DNA"/>
</dbReference>
<protein>
    <submittedName>
        <fullName evidence="12">Apoptosis-stimulating of p53 protein 2</fullName>
    </submittedName>
</protein>
<comment type="subcellular location">
    <subcellularLocation>
        <location evidence="1">Nucleus</location>
    </subcellularLocation>
</comment>
<dbReference type="PANTHER" id="PTHR24131">
    <property type="entry name" value="APOPTOSIS-STIMULATING OF P53 PROTEIN"/>
    <property type="match status" value="1"/>
</dbReference>
<dbReference type="AlphaFoldDB" id="A0A5C6MYJ7"/>
<accession>A0A5C6MYJ7</accession>
<evidence type="ECO:0000313" key="13">
    <source>
        <dbReference type="Proteomes" id="UP000324091"/>
    </source>
</evidence>
<feature type="compositionally biased region" description="Polar residues" evidence="10">
    <location>
        <begin position="364"/>
        <end position="376"/>
    </location>
</feature>
<feature type="region of interest" description="Disordered" evidence="10">
    <location>
        <begin position="671"/>
        <end position="693"/>
    </location>
</feature>
<dbReference type="PANTHER" id="PTHR24131:SF16">
    <property type="entry name" value="TUMOR PROTEIN P53 BINDING PROTEIN, 2 ISOFORM X1"/>
    <property type="match status" value="1"/>
</dbReference>
<dbReference type="InterPro" id="IPR029071">
    <property type="entry name" value="Ubiquitin-like_domsf"/>
</dbReference>
<dbReference type="Pfam" id="PF21712">
    <property type="entry name" value="RASSF8-10_RA"/>
    <property type="match status" value="1"/>
</dbReference>
<evidence type="ECO:0000256" key="6">
    <source>
        <dbReference type="ARBA" id="ARBA00023242"/>
    </source>
</evidence>
<sequence>MFLTVYRSNNDQNISEVPIMPETLCRDVVEFCKEPGEGECYLAEMWQSSERMVGEREHMMEVLQQWGQHRGEVRYLLRHRTLPGPGRSRAADMIMKRNQMDSSEERSVENGASTTQINVTLSDLQDLATWQQQQINSQQHLLASKEQQLMSLKLQEQQELSEQEHLRQLRENAHNQEAQLQWVRALRGEVEQKRLSNRKLVEEIEQLSELFQQKQRELLLAVSRVEELSDQLEALKSNRLEVLPPHYYHHSTSTAELKRLYKELQLKTKGNQDHSNHLQQQRNSLNKRNLEVAAMDQRVAELRQRLWKKKAALQQKENQLVGSVEGAPQHSALSRVAAVGPYIQSIPTSCAQGPPVLDHMECPDSSSPTSAMQDSSLKPPPRPVKPASRFITSKIGIQLEWGGLCVESGKGSAQASTLPRMSGLSRQCSGGNFFAILTGAGSPPTVPTQTKNLTENLLMDHQASTKRAVPAGKPKPLSLFRTTAFFMPTYSTGTFPGKVLPAGAQRRPPGLSCNSYTLPLPAKQENPPATAVQPYTSDLSDPPPTTLQKPQTVATSSIYSMYTQQVAPEKVFQLSGHGTLPCSWPRVYGKPVFPVSGGQQPVDSSNVNSSSCVHDGMELDSSCLGAPETGGGTGECSTPRPLSPTKLLPFLSNPHRIPSDVDLEALRRRLHHAPRPLKKRSSITEPEGPAGPNIQKLLYQKTTLAAMETVPVQTWGNPQLVEDEKFSDGQPLDENQDDNVTLPPLPSRCPVTEPATCRALLPLLEDKEEEAGPPSPAHQEHLTEEFHPYPPTTYPCCAQSEQGADDIHLPPPEVTGQVQVPLGKKSILWQSSSDPQDRSMRVKFNPLVLLLDASLEGEYELVQRVIYDVEDPSTANDEGITALHNAVCAGHTEIVKFLVQFGVNANAADSDGWTPLHCAASCNNVQLCKFLVESGTAVFATTYSDMQTAADKCEEMEDGYAQCSQFLSGKKNRPRQKGEFWSSAMSFYCCQEHEHIPDQNTVEGLRRHFKLFDFSRRLSFFVSCSFVSLAGVQEKMGVVNHGVVYALWDYEPQNDDELSFSEGDCLTVLSREDEVEKEWWWARCGDNEGYIPRNLLGLYLRIKPRQRSLA</sequence>
<dbReference type="Pfam" id="PF12796">
    <property type="entry name" value="Ank_2"/>
    <property type="match status" value="1"/>
</dbReference>
<evidence type="ECO:0000256" key="4">
    <source>
        <dbReference type="ARBA" id="ARBA00022737"/>
    </source>
</evidence>
<keyword evidence="4" id="KW-0677">Repeat</keyword>
<dbReference type="GO" id="GO:0002039">
    <property type="term" value="F:p53 binding"/>
    <property type="evidence" value="ECO:0007669"/>
    <property type="project" value="InterPro"/>
</dbReference>
<dbReference type="Gene3D" id="3.10.20.90">
    <property type="entry name" value="Phosphatidylinositol 3-kinase Catalytic Subunit, Chain A, domain 1"/>
    <property type="match status" value="1"/>
</dbReference>
<feature type="repeat" description="ANK" evidence="7">
    <location>
        <begin position="878"/>
        <end position="910"/>
    </location>
</feature>
<evidence type="ECO:0000256" key="1">
    <source>
        <dbReference type="ARBA" id="ARBA00004123"/>
    </source>
</evidence>
<keyword evidence="6" id="KW-0539">Nucleus</keyword>
<dbReference type="SMART" id="SM00248">
    <property type="entry name" value="ANK"/>
    <property type="match status" value="2"/>
</dbReference>
<evidence type="ECO:0000256" key="3">
    <source>
        <dbReference type="ARBA" id="ARBA00022703"/>
    </source>
</evidence>
<dbReference type="PROSITE" id="PS50088">
    <property type="entry name" value="ANK_REPEAT"/>
    <property type="match status" value="2"/>
</dbReference>
<dbReference type="PROSITE" id="PS50002">
    <property type="entry name" value="SH3"/>
    <property type="match status" value="1"/>
</dbReference>
<dbReference type="SUPFAM" id="SSF54236">
    <property type="entry name" value="Ubiquitin-like"/>
    <property type="match status" value="1"/>
</dbReference>
<dbReference type="GO" id="GO:0042981">
    <property type="term" value="P:regulation of apoptotic process"/>
    <property type="evidence" value="ECO:0007669"/>
    <property type="project" value="InterPro"/>
</dbReference>
<dbReference type="Proteomes" id="UP000324091">
    <property type="component" value="Chromosome 6"/>
</dbReference>
<keyword evidence="2 8" id="KW-0728">SH3 domain</keyword>
<feature type="region of interest" description="Disordered" evidence="10">
    <location>
        <begin position="524"/>
        <end position="550"/>
    </location>
</feature>
<keyword evidence="9" id="KW-0175">Coiled coil</keyword>
<feature type="repeat" description="ANK" evidence="7">
    <location>
        <begin position="911"/>
        <end position="943"/>
    </location>
</feature>
<dbReference type="InterPro" id="IPR036028">
    <property type="entry name" value="SH3-like_dom_sf"/>
</dbReference>
<dbReference type="GO" id="GO:0005634">
    <property type="term" value="C:nucleus"/>
    <property type="evidence" value="ECO:0007669"/>
    <property type="project" value="UniProtKB-SubCell"/>
</dbReference>
<evidence type="ECO:0000256" key="7">
    <source>
        <dbReference type="PROSITE-ProRule" id="PRU00023"/>
    </source>
</evidence>
<organism evidence="12 13">
    <name type="scientific">Takifugu flavidus</name>
    <name type="common">sansaifugu</name>
    <dbReference type="NCBI Taxonomy" id="433684"/>
    <lineage>
        <taxon>Eukaryota</taxon>
        <taxon>Metazoa</taxon>
        <taxon>Chordata</taxon>
        <taxon>Craniata</taxon>
        <taxon>Vertebrata</taxon>
        <taxon>Euteleostomi</taxon>
        <taxon>Actinopterygii</taxon>
        <taxon>Neopterygii</taxon>
        <taxon>Teleostei</taxon>
        <taxon>Neoteleostei</taxon>
        <taxon>Acanthomorphata</taxon>
        <taxon>Eupercaria</taxon>
        <taxon>Tetraodontiformes</taxon>
        <taxon>Tetradontoidea</taxon>
        <taxon>Tetraodontidae</taxon>
        <taxon>Takifugu</taxon>
    </lineage>
</organism>
<evidence type="ECO:0000256" key="5">
    <source>
        <dbReference type="ARBA" id="ARBA00023043"/>
    </source>
</evidence>
<name>A0A5C6MYJ7_9TELE</name>
<evidence type="ECO:0000256" key="2">
    <source>
        <dbReference type="ARBA" id="ARBA00022443"/>
    </source>
</evidence>
<dbReference type="InterPro" id="IPR002110">
    <property type="entry name" value="Ankyrin_rpt"/>
</dbReference>
<proteinExistence type="predicted"/>
<dbReference type="SUPFAM" id="SSF48403">
    <property type="entry name" value="Ankyrin repeat"/>
    <property type="match status" value="1"/>
</dbReference>
<dbReference type="InterPro" id="IPR036770">
    <property type="entry name" value="Ankyrin_rpt-contain_sf"/>
</dbReference>
<feature type="domain" description="SH3" evidence="11">
    <location>
        <begin position="1039"/>
        <end position="1101"/>
    </location>
</feature>
<evidence type="ECO:0000256" key="9">
    <source>
        <dbReference type="SAM" id="Coils"/>
    </source>
</evidence>
<reference evidence="12 13" key="1">
    <citation type="submission" date="2019-04" db="EMBL/GenBank/DDBJ databases">
        <title>Chromosome genome assembly for Takifugu flavidus.</title>
        <authorList>
            <person name="Xiao S."/>
        </authorList>
    </citation>
    <scope>NUCLEOTIDE SEQUENCE [LARGE SCALE GENOMIC DNA]</scope>
    <source>
        <strain evidence="12">HTHZ2018</strain>
        <tissue evidence="12">Muscle</tissue>
    </source>
</reference>
<feature type="region of interest" description="Disordered" evidence="10">
    <location>
        <begin position="358"/>
        <end position="385"/>
    </location>
</feature>
<dbReference type="GO" id="GO:0006915">
    <property type="term" value="P:apoptotic process"/>
    <property type="evidence" value="ECO:0007669"/>
    <property type="project" value="UniProtKB-KW"/>
</dbReference>
<dbReference type="SMART" id="SM00326">
    <property type="entry name" value="SH3"/>
    <property type="match status" value="1"/>
</dbReference>
<dbReference type="InterPro" id="IPR001452">
    <property type="entry name" value="SH3_domain"/>
</dbReference>
<evidence type="ECO:0000256" key="8">
    <source>
        <dbReference type="PROSITE-ProRule" id="PRU00192"/>
    </source>
</evidence>
<dbReference type="SUPFAM" id="SSF50044">
    <property type="entry name" value="SH3-domain"/>
    <property type="match status" value="1"/>
</dbReference>
<dbReference type="Pfam" id="PF00018">
    <property type="entry name" value="SH3_1"/>
    <property type="match status" value="1"/>
</dbReference>
<evidence type="ECO:0000256" key="10">
    <source>
        <dbReference type="SAM" id="MobiDB-lite"/>
    </source>
</evidence>